<evidence type="ECO:0000256" key="3">
    <source>
        <dbReference type="ARBA" id="ARBA00022692"/>
    </source>
</evidence>
<keyword evidence="11" id="KW-1185">Reference proteome</keyword>
<evidence type="ECO:0000256" key="9">
    <source>
        <dbReference type="SAM" id="SignalP"/>
    </source>
</evidence>
<keyword evidence="6" id="KW-0675">Receptor</keyword>
<proteinExistence type="predicted"/>
<gene>
    <name evidence="10" type="ORF">KUF71_021111</name>
</gene>
<reference evidence="10" key="2">
    <citation type="journal article" date="2023" name="BMC Genomics">
        <title>Pest status, molecular evolution, and epigenetic factors derived from the genome assembly of Frankliniella fusca, a thysanopteran phytovirus vector.</title>
        <authorList>
            <person name="Catto M.A."/>
            <person name="Labadie P.E."/>
            <person name="Jacobson A.L."/>
            <person name="Kennedy G.G."/>
            <person name="Srinivasan R."/>
            <person name="Hunt B.G."/>
        </authorList>
    </citation>
    <scope>NUCLEOTIDE SEQUENCE</scope>
    <source>
        <strain evidence="10">PL_HMW_Pooled</strain>
    </source>
</reference>
<keyword evidence="9" id="KW-0732">Signal</keyword>
<evidence type="ECO:0000256" key="5">
    <source>
        <dbReference type="ARBA" id="ARBA00023136"/>
    </source>
</evidence>
<keyword evidence="7" id="KW-0325">Glycoprotein</keyword>
<keyword evidence="2" id="KW-1003">Cell membrane</keyword>
<evidence type="ECO:0000256" key="2">
    <source>
        <dbReference type="ARBA" id="ARBA00022475"/>
    </source>
</evidence>
<comment type="subcellular location">
    <subcellularLocation>
        <location evidence="1">Cell membrane</location>
        <topology evidence="1">Multi-pass membrane protein</topology>
    </subcellularLocation>
</comment>
<dbReference type="PANTHER" id="PTHR42643">
    <property type="entry name" value="IONOTROPIC RECEPTOR 20A-RELATED"/>
    <property type="match status" value="1"/>
</dbReference>
<feature type="transmembrane region" description="Helical" evidence="8">
    <location>
        <begin position="302"/>
        <end position="323"/>
    </location>
</feature>
<evidence type="ECO:0000256" key="6">
    <source>
        <dbReference type="ARBA" id="ARBA00023170"/>
    </source>
</evidence>
<keyword evidence="5 8" id="KW-0472">Membrane</keyword>
<evidence type="ECO:0000256" key="7">
    <source>
        <dbReference type="ARBA" id="ARBA00023180"/>
    </source>
</evidence>
<evidence type="ECO:0000256" key="8">
    <source>
        <dbReference type="SAM" id="Phobius"/>
    </source>
</evidence>
<feature type="transmembrane region" description="Helical" evidence="8">
    <location>
        <begin position="575"/>
        <end position="593"/>
    </location>
</feature>
<evidence type="ECO:0000313" key="11">
    <source>
        <dbReference type="Proteomes" id="UP001219518"/>
    </source>
</evidence>
<dbReference type="Gene3D" id="1.10.287.70">
    <property type="match status" value="1"/>
</dbReference>
<evidence type="ECO:0000313" key="10">
    <source>
        <dbReference type="EMBL" id="KAK3911330.1"/>
    </source>
</evidence>
<dbReference type="EMBL" id="JAHWGI010000256">
    <property type="protein sequence ID" value="KAK3911330.1"/>
    <property type="molecule type" value="Genomic_DNA"/>
</dbReference>
<dbReference type="GO" id="GO:0005886">
    <property type="term" value="C:plasma membrane"/>
    <property type="evidence" value="ECO:0007669"/>
    <property type="project" value="UniProtKB-SubCell"/>
</dbReference>
<feature type="chain" id="PRO_5042261940" evidence="9">
    <location>
        <begin position="20"/>
        <end position="611"/>
    </location>
</feature>
<feature type="transmembrane region" description="Helical" evidence="8">
    <location>
        <begin position="384"/>
        <end position="406"/>
    </location>
</feature>
<dbReference type="Proteomes" id="UP001219518">
    <property type="component" value="Unassembled WGS sequence"/>
</dbReference>
<dbReference type="InterPro" id="IPR052192">
    <property type="entry name" value="Insect_Ionotropic_Sensory_Rcpt"/>
</dbReference>
<organism evidence="10 11">
    <name type="scientific">Frankliniella fusca</name>
    <dbReference type="NCBI Taxonomy" id="407009"/>
    <lineage>
        <taxon>Eukaryota</taxon>
        <taxon>Metazoa</taxon>
        <taxon>Ecdysozoa</taxon>
        <taxon>Arthropoda</taxon>
        <taxon>Hexapoda</taxon>
        <taxon>Insecta</taxon>
        <taxon>Pterygota</taxon>
        <taxon>Neoptera</taxon>
        <taxon>Paraneoptera</taxon>
        <taxon>Thysanoptera</taxon>
        <taxon>Terebrantia</taxon>
        <taxon>Thripoidea</taxon>
        <taxon>Thripidae</taxon>
        <taxon>Frankliniella</taxon>
    </lineage>
</organism>
<reference evidence="10" key="1">
    <citation type="submission" date="2021-07" db="EMBL/GenBank/DDBJ databases">
        <authorList>
            <person name="Catto M.A."/>
            <person name="Jacobson A."/>
            <person name="Kennedy G."/>
            <person name="Labadie P."/>
            <person name="Hunt B.G."/>
            <person name="Srinivasan R."/>
        </authorList>
    </citation>
    <scope>NUCLEOTIDE SEQUENCE</scope>
    <source>
        <strain evidence="10">PL_HMW_Pooled</strain>
        <tissue evidence="10">Head</tissue>
    </source>
</reference>
<sequence>MVSVPLIVLQLLCALGARADIAVGDMSTANEAAAAAALLSAFLPPYEAGVVVIDHASWTGDLLRALPEGTPCVLLDSDVRYNEADRLVVAVQQTHHVLLVLADVPGYLSKIRTLPLIRRALFWTRVARSPQEFLEDETVMRHLSRTRRCGDETALALTDADGTVHLYVSNIRTKCIKNPSHFIFVDRWSVEEQRWLRGARLFMRFCDKWRPPPGPATTPLNLMTLGQHERVKNLAVLADDVARYALKPRKVINTLYTTENDSLVSDKINTLLSNCRLDGIVFEFSLQPSSPAELSALYSERMSSIVVVVPAGLGPVISPLAAVALEFSPAVWLCTALAALSTAAALAWALRRDRGDALLLALAPLLGQGPTPPPAASPALRPLLGAWLFVCIVLAAAYQGLLLGMLSAARPRGEIDSLQALDESGLPVESNFEVFRMIEDKLSESLRNRMKISETSSRPTVVYQQAALNRGRAFILFLDPIFERLIKKWTVYDKILHSFRIQSGQPRVFAFSNKGSELGAIIIKMGRRERQAGISCCFYQRQEEFKAKLESSRASSSTDVRAGVRPLTLTMLRPAFLFLAGGLTLATFVFLFVEGLPKGVYFLLNSRPRGL</sequence>
<dbReference type="AlphaFoldDB" id="A0AAE1L9K3"/>
<feature type="transmembrane region" description="Helical" evidence="8">
    <location>
        <begin position="330"/>
        <end position="350"/>
    </location>
</feature>
<dbReference type="PANTHER" id="PTHR42643:SF24">
    <property type="entry name" value="IONOTROPIC RECEPTOR 60A"/>
    <property type="match status" value="1"/>
</dbReference>
<keyword evidence="3 8" id="KW-0812">Transmembrane</keyword>
<keyword evidence="4 8" id="KW-1133">Transmembrane helix</keyword>
<evidence type="ECO:0000256" key="4">
    <source>
        <dbReference type="ARBA" id="ARBA00022989"/>
    </source>
</evidence>
<evidence type="ECO:0000256" key="1">
    <source>
        <dbReference type="ARBA" id="ARBA00004651"/>
    </source>
</evidence>
<comment type="caution">
    <text evidence="10">The sequence shown here is derived from an EMBL/GenBank/DDBJ whole genome shotgun (WGS) entry which is preliminary data.</text>
</comment>
<name>A0AAE1L9K3_9NEOP</name>
<protein>
    <submittedName>
        <fullName evidence="10">Adenylosuccinate synthetase</fullName>
    </submittedName>
</protein>
<feature type="signal peptide" evidence="9">
    <location>
        <begin position="1"/>
        <end position="19"/>
    </location>
</feature>
<accession>A0AAE1L9K3</accession>